<dbReference type="Proteomes" id="UP001344447">
    <property type="component" value="Unassembled WGS sequence"/>
</dbReference>
<keyword evidence="3" id="KW-1185">Reference proteome</keyword>
<dbReference type="SUPFAM" id="SSF53335">
    <property type="entry name" value="S-adenosyl-L-methionine-dependent methyltransferases"/>
    <property type="match status" value="1"/>
</dbReference>
<evidence type="ECO:0000313" key="3">
    <source>
        <dbReference type="Proteomes" id="UP001344447"/>
    </source>
</evidence>
<dbReference type="AlphaFoldDB" id="A0AAN7UA82"/>
<accession>A0AAN7UA82</accession>
<proteinExistence type="predicted"/>
<dbReference type="CDD" id="cd02440">
    <property type="entry name" value="AdoMet_MTases"/>
    <property type="match status" value="1"/>
</dbReference>
<organism evidence="2 3">
    <name type="scientific">Dictyostelium firmibasis</name>
    <dbReference type="NCBI Taxonomy" id="79012"/>
    <lineage>
        <taxon>Eukaryota</taxon>
        <taxon>Amoebozoa</taxon>
        <taxon>Evosea</taxon>
        <taxon>Eumycetozoa</taxon>
        <taxon>Dictyostelia</taxon>
        <taxon>Dictyosteliales</taxon>
        <taxon>Dictyosteliaceae</taxon>
        <taxon>Dictyostelium</taxon>
    </lineage>
</organism>
<dbReference type="Pfam" id="PF01728">
    <property type="entry name" value="FtsJ"/>
    <property type="match status" value="1"/>
</dbReference>
<feature type="domain" description="Ribosomal RNA methyltransferase FtsJ" evidence="1">
    <location>
        <begin position="360"/>
        <end position="502"/>
    </location>
</feature>
<dbReference type="PANTHER" id="PTHR37524">
    <property type="entry name" value="RIBOSOMAL RNA LARGE SUBUNIT METHYLTRANSFERASE M"/>
    <property type="match status" value="1"/>
</dbReference>
<evidence type="ECO:0000313" key="2">
    <source>
        <dbReference type="EMBL" id="KAK5582675.1"/>
    </source>
</evidence>
<name>A0AAN7UA82_9MYCE</name>
<dbReference type="GO" id="GO:0032259">
    <property type="term" value="P:methylation"/>
    <property type="evidence" value="ECO:0007669"/>
    <property type="project" value="InterPro"/>
</dbReference>
<gene>
    <name evidence="2" type="ORF">RB653_004260</name>
</gene>
<dbReference type="EMBL" id="JAVFKY010000001">
    <property type="protein sequence ID" value="KAK5582675.1"/>
    <property type="molecule type" value="Genomic_DNA"/>
</dbReference>
<dbReference type="InterPro" id="IPR002877">
    <property type="entry name" value="RNA_MeTrfase_FtsJ_dom"/>
</dbReference>
<evidence type="ECO:0000259" key="1">
    <source>
        <dbReference type="Pfam" id="PF01728"/>
    </source>
</evidence>
<reference evidence="2 3" key="1">
    <citation type="submission" date="2023-11" db="EMBL/GenBank/DDBJ databases">
        <title>Dfirmibasis_genome.</title>
        <authorList>
            <person name="Edelbroek B."/>
            <person name="Kjellin J."/>
            <person name="Jerlstrom-Hultqvist J."/>
            <person name="Soderbom F."/>
        </authorList>
    </citation>
    <scope>NUCLEOTIDE SEQUENCE [LARGE SCALE GENOMIC DNA]</scope>
    <source>
        <strain evidence="2 3">TNS-C-14</strain>
    </source>
</reference>
<dbReference type="Gene3D" id="3.40.50.150">
    <property type="entry name" value="Vaccinia Virus protein VP39"/>
    <property type="match status" value="1"/>
</dbReference>
<dbReference type="PANTHER" id="PTHR37524:SF1">
    <property type="entry name" value="RIBOSOMAL RNA METHYLTRANSFERASE FTSJ DOMAIN-CONTAINING PROTEIN"/>
    <property type="match status" value="1"/>
</dbReference>
<sequence>MNQIKPKISSISNLSKFQNNFKGGENEIHNNKEYEEQEDKDVNYFENDSDLGDTNLNKKKDEKDFHDIYQDPKQREEYKTLTIVRVKENHADLALQQLRIQLEGKTGWTKSKDNRLVIGNVPWMKISDFINKNTYFDPEYFNIKLKDNDNKNNNSVIQPFIGFSKQIFPNCIGVEEQSNIKWADIAYEFIKNTYKHCKWRTWRIQIVTPTSEAKVTNYRFQLRDMVLKKTKRFNSGLFTCYNFKSIKNSSLPIQEDEALVQFLCTDKKSPGYISIITPPIYKYLEKTIGVYPSFFNREFNHQLIPTYIHQLFSQDQTGTSQYGSNHIKHIKSYLDPSISLELEDIKSMTVDEIVDNFLPSRSFLKLFELFQKFPKSLTPFPPMRPNETVVDLGSSPGGWTLFSLLQGCRVTSIDKSPLDPKSLDCNDKNLLFLEMDAFEFRPHGDQTFDWLIIDMKVPPMKSLKLLSEWLKSKYCRNFIVNLKYQVTERIIRDHETFIINDISPKTSYINLHCLDRNGFKELTLFGISK</sequence>
<dbReference type="GO" id="GO:0008168">
    <property type="term" value="F:methyltransferase activity"/>
    <property type="evidence" value="ECO:0007669"/>
    <property type="project" value="InterPro"/>
</dbReference>
<protein>
    <recommendedName>
        <fullName evidence="1">Ribosomal RNA methyltransferase FtsJ domain-containing protein</fullName>
    </recommendedName>
</protein>
<comment type="caution">
    <text evidence="2">The sequence shown here is derived from an EMBL/GenBank/DDBJ whole genome shotgun (WGS) entry which is preliminary data.</text>
</comment>
<dbReference type="InterPro" id="IPR029063">
    <property type="entry name" value="SAM-dependent_MTases_sf"/>
</dbReference>